<protein>
    <submittedName>
        <fullName evidence="3">Alpha/beta hydrolase domain-containing protein</fullName>
    </submittedName>
</protein>
<evidence type="ECO:0000259" key="2">
    <source>
        <dbReference type="Pfam" id="PF20091"/>
    </source>
</evidence>
<geneLocation type="plasmid" evidence="3 4">
    <name>unnamed1</name>
</geneLocation>
<feature type="domain" description="Alpha/beta hydrolase" evidence="2">
    <location>
        <begin position="50"/>
        <end position="468"/>
    </location>
</feature>
<proteinExistence type="predicted"/>
<evidence type="ECO:0000313" key="4">
    <source>
        <dbReference type="Proteomes" id="UP001162800"/>
    </source>
</evidence>
<reference evidence="3" key="1">
    <citation type="submission" date="2022-09" db="EMBL/GenBank/DDBJ databases">
        <title>The complete genome of Acidovorax sp. 5MLIR.</title>
        <authorList>
            <person name="Liu L."/>
            <person name="Yue J."/>
            <person name="Yang F."/>
            <person name="Yuan J."/>
            <person name="Li L."/>
        </authorList>
    </citation>
    <scope>NUCLEOTIDE SEQUENCE</scope>
    <source>
        <strain evidence="3">5MLIR</strain>
        <plasmid evidence="3">unnamed1</plasmid>
    </source>
</reference>
<evidence type="ECO:0000256" key="1">
    <source>
        <dbReference type="SAM" id="MobiDB-lite"/>
    </source>
</evidence>
<keyword evidence="4" id="KW-1185">Reference proteome</keyword>
<accession>A0ABY6GFK7</accession>
<dbReference type="EMBL" id="CP106882">
    <property type="protein sequence ID" value="UYG53877.1"/>
    <property type="molecule type" value="Genomic_DNA"/>
</dbReference>
<gene>
    <name evidence="3" type="ORF">M9799_18260</name>
</gene>
<dbReference type="Pfam" id="PF20091">
    <property type="entry name" value="Abhydrolase_10"/>
    <property type="match status" value="1"/>
</dbReference>
<feature type="region of interest" description="Disordered" evidence="1">
    <location>
        <begin position="1"/>
        <end position="30"/>
    </location>
</feature>
<organism evidence="3 4">
    <name type="scientific">Comamonas endophytica</name>
    <dbReference type="NCBI Taxonomy" id="2949090"/>
    <lineage>
        <taxon>Bacteria</taxon>
        <taxon>Pseudomonadati</taxon>
        <taxon>Pseudomonadota</taxon>
        <taxon>Betaproteobacteria</taxon>
        <taxon>Burkholderiales</taxon>
        <taxon>Comamonadaceae</taxon>
        <taxon>Comamonas</taxon>
    </lineage>
</organism>
<dbReference type="InterPro" id="IPR045394">
    <property type="entry name" value="Abhydrolase_dom"/>
</dbReference>
<dbReference type="GO" id="GO:0016787">
    <property type="term" value="F:hydrolase activity"/>
    <property type="evidence" value="ECO:0007669"/>
    <property type="project" value="UniProtKB-KW"/>
</dbReference>
<name>A0ABY6GFK7_9BURK</name>
<keyword evidence="3" id="KW-0378">Hydrolase</keyword>
<feature type="compositionally biased region" description="Pro residues" evidence="1">
    <location>
        <begin position="16"/>
        <end position="26"/>
    </location>
</feature>
<keyword evidence="3" id="KW-0614">Plasmid</keyword>
<dbReference type="Proteomes" id="UP001162800">
    <property type="component" value="Plasmid unnamed1"/>
</dbReference>
<sequence length="589" mass="62280">MGLSACGGDGDGSAPAPAPAPTPVPGPVADAYPLIETPKVSAPLPSESFSSASRNYTFFATDIALGSLGYKEEEFYLEGRAKAYGTPSSTPVITNAGTTEPVQNAEVIASDIPYKTRFVVRRPVDAAKFNGTVVVEWLNVTDGFDGEYFWVQAKDYLLRAGYAYVGVSAQNNAISNPTLGLKQFSPERYGSLDVTNGAAVAQDALSFDIYSQAVKAARTLPGVMGGLEVKRVIAAGMSQSGSRMGTYANYVHLRAPIVDAMLIQVSNPVVRDDLPTPMIKVLSESEANAANLVRTQPDTPTRRTWWIAGSAHGDAIQRIGRTAVRLRDLGPAKTGNDNCLNGTVATRTRTPLSHVVSAAVHHLNRQIETGAQPPSAPALTLAGTAPESVARDVYGNALGGIRLAAMEVPVARADGIQCGNIGAWVPFSDEQIAALYPTHADYVSKVNTAVQSSIAAGFVLPEDAARTVADAQAALYGRNLKCGALCLSAGHFRADYSTTGLLRDNLAYYSVVRGEDLMQAVDDAHRWVAASETETGAAAAYDRNFAIASLERFTALAQKAVDEERLTTTAAQVLTSQANTIVQALRQVP</sequence>
<evidence type="ECO:0000313" key="3">
    <source>
        <dbReference type="EMBL" id="UYG53877.1"/>
    </source>
</evidence>
<feature type="compositionally biased region" description="Gly residues" evidence="1">
    <location>
        <begin position="1"/>
        <end position="11"/>
    </location>
</feature>
<dbReference type="RefSeq" id="WP_231043815.1">
    <property type="nucleotide sequence ID" value="NZ_CP106882.1"/>
</dbReference>